<dbReference type="GO" id="GO:0016787">
    <property type="term" value="F:hydrolase activity"/>
    <property type="evidence" value="ECO:0007669"/>
    <property type="project" value="UniProtKB-KW"/>
</dbReference>
<reference evidence="3 4" key="1">
    <citation type="submission" date="2019-01" db="EMBL/GenBank/DDBJ databases">
        <title>Draft genome sequence of Dictyobacter sp. Uno17.</title>
        <authorList>
            <person name="Wang C.M."/>
            <person name="Zheng Y."/>
            <person name="Sakai Y."/>
            <person name="Abe K."/>
            <person name="Yokota A."/>
            <person name="Yabe S."/>
        </authorList>
    </citation>
    <scope>NUCLEOTIDE SEQUENCE [LARGE SCALE GENOMIC DNA]</scope>
    <source>
        <strain evidence="3 4">Uno17</strain>
    </source>
</reference>
<protein>
    <submittedName>
        <fullName evidence="3">Amidohydrolase</fullName>
    </submittedName>
</protein>
<organism evidence="3 4">
    <name type="scientific">Dictyobacter arantiisoli</name>
    <dbReference type="NCBI Taxonomy" id="2014874"/>
    <lineage>
        <taxon>Bacteria</taxon>
        <taxon>Bacillati</taxon>
        <taxon>Chloroflexota</taxon>
        <taxon>Ktedonobacteria</taxon>
        <taxon>Ktedonobacterales</taxon>
        <taxon>Dictyobacteraceae</taxon>
        <taxon>Dictyobacter</taxon>
    </lineage>
</organism>
<dbReference type="InterPro" id="IPR006680">
    <property type="entry name" value="Amidohydro-rel"/>
</dbReference>
<evidence type="ECO:0000256" key="1">
    <source>
        <dbReference type="ARBA" id="ARBA00038310"/>
    </source>
</evidence>
<dbReference type="InterPro" id="IPR032466">
    <property type="entry name" value="Metal_Hydrolase"/>
</dbReference>
<dbReference type="InterPro" id="IPR052350">
    <property type="entry name" value="Metallo-dep_Lactonases"/>
</dbReference>
<dbReference type="SUPFAM" id="SSF51556">
    <property type="entry name" value="Metallo-dependent hydrolases"/>
    <property type="match status" value="1"/>
</dbReference>
<feature type="domain" description="Amidohydrolase-related" evidence="2">
    <location>
        <begin position="8"/>
        <end position="282"/>
    </location>
</feature>
<proteinExistence type="inferred from homology"/>
<dbReference type="EMBL" id="BIXY01000044">
    <property type="protein sequence ID" value="GCF09475.1"/>
    <property type="molecule type" value="Genomic_DNA"/>
</dbReference>
<dbReference type="AlphaFoldDB" id="A0A5A5TE21"/>
<comment type="similarity">
    <text evidence="1">Belongs to the metallo-dependent hydrolases superfamily.</text>
</comment>
<dbReference type="Gene3D" id="3.20.20.140">
    <property type="entry name" value="Metal-dependent hydrolases"/>
    <property type="match status" value="1"/>
</dbReference>
<comment type="caution">
    <text evidence="3">The sequence shown here is derived from an EMBL/GenBank/DDBJ whole genome shotgun (WGS) entry which is preliminary data.</text>
</comment>
<dbReference type="Proteomes" id="UP000322530">
    <property type="component" value="Unassembled WGS sequence"/>
</dbReference>
<name>A0A5A5TE21_9CHLR</name>
<gene>
    <name evidence="3" type="ORF">KDI_30390</name>
</gene>
<accession>A0A5A5TE21</accession>
<evidence type="ECO:0000313" key="3">
    <source>
        <dbReference type="EMBL" id="GCF09475.1"/>
    </source>
</evidence>
<evidence type="ECO:0000313" key="4">
    <source>
        <dbReference type="Proteomes" id="UP000322530"/>
    </source>
</evidence>
<keyword evidence="3" id="KW-0378">Hydrolase</keyword>
<sequence>MPDFPILDAHVHLWDPEHFRIPWLDDTELLNRRYGLQEYQQYTQGVSVEGMVYVEVDVDPHYALAEAKWAAEQAAKDSRLLGIVAHAPLEFGERVRAYLDTLVQISPLIKGVRRLLQSEADSAYGLRPDFVRGVQLLAEYQLSFDICVRHGQLSSMVELVCACPETTFILDHIGKPDIQGHILEPWYDDIKALAAFSNVVCKISGLVTEADHEHWQIEDLAPYVSHVIASFGEDRVLFGGDWPVVLETTSYPRWVEALDVVTADLSVVAKRKLWNENARHVYLL</sequence>
<dbReference type="OrthoDB" id="5450317at2"/>
<dbReference type="PANTHER" id="PTHR43569:SF2">
    <property type="entry name" value="AMIDOHYDROLASE-RELATED DOMAIN-CONTAINING PROTEIN"/>
    <property type="match status" value="1"/>
</dbReference>
<dbReference type="PANTHER" id="PTHR43569">
    <property type="entry name" value="AMIDOHYDROLASE"/>
    <property type="match status" value="1"/>
</dbReference>
<evidence type="ECO:0000259" key="2">
    <source>
        <dbReference type="Pfam" id="PF04909"/>
    </source>
</evidence>
<dbReference type="RefSeq" id="WP_149402415.1">
    <property type="nucleotide sequence ID" value="NZ_BIXY01000044.1"/>
</dbReference>
<keyword evidence="4" id="KW-1185">Reference proteome</keyword>
<dbReference type="Pfam" id="PF04909">
    <property type="entry name" value="Amidohydro_2"/>
    <property type="match status" value="1"/>
</dbReference>